<dbReference type="EMBL" id="AP021857">
    <property type="protein sequence ID" value="BBO21875.1"/>
    <property type="molecule type" value="Genomic_DNA"/>
</dbReference>
<dbReference type="SUPFAM" id="SSF56059">
    <property type="entry name" value="Glutathione synthetase ATP-binding domain-like"/>
    <property type="match status" value="1"/>
</dbReference>
<name>A0A809RC05_9PROT</name>
<dbReference type="PANTHER" id="PTHR23132:SF23">
    <property type="entry name" value="D-ALANINE--D-ALANINE LIGASE B"/>
    <property type="match status" value="1"/>
</dbReference>
<accession>A0A809RC05</accession>
<reference evidence="3" key="1">
    <citation type="journal article" name="DNA Res.">
        <title>The physiological potential of anammox bacteria as revealed by their core genome structure.</title>
        <authorList>
            <person name="Okubo T."/>
            <person name="Toyoda A."/>
            <person name="Fukuhara K."/>
            <person name="Uchiyama I."/>
            <person name="Harigaya Y."/>
            <person name="Kuroiwa M."/>
            <person name="Suzuki T."/>
            <person name="Murakami Y."/>
            <person name="Suwa Y."/>
            <person name="Takami H."/>
        </authorList>
    </citation>
    <scope>NUCLEOTIDE SEQUENCE</scope>
    <source>
        <strain evidence="3">317325-3</strain>
    </source>
</reference>
<evidence type="ECO:0000313" key="4">
    <source>
        <dbReference type="Proteomes" id="UP000662914"/>
    </source>
</evidence>
<feature type="domain" description="ATP-grasp" evidence="2">
    <location>
        <begin position="125"/>
        <end position="306"/>
    </location>
</feature>
<dbReference type="InterPro" id="IPR040803">
    <property type="entry name" value="MfnD_preATP-grasp"/>
</dbReference>
<keyword evidence="1" id="KW-0067">ATP-binding</keyword>
<dbReference type="GO" id="GO:0046872">
    <property type="term" value="F:metal ion binding"/>
    <property type="evidence" value="ECO:0007669"/>
    <property type="project" value="InterPro"/>
</dbReference>
<proteinExistence type="predicted"/>
<sequence length="311" mass="32044">MRVLVHEYASGSGAALPASIVAEGCAMRDALCADLAAVPALALLASAAPGLPPPPCGERVTPRDGERDTDFLLRAARLADAVWLVAPESAGIALAHVRALEQAGIALLGCAGEAVELASSKSRTLARLAEAGIATVPTWPLAQAPLERHPAWAVKPDRGCGCEEGYRLSAAQAAARRGSEAAAERIAQPWLPGLAMSLSLRVAGSEAELLSINRQHIAVAADGALSLLGLRQGLALPPQADAASLARRIVQAIPGLRGFVGVDFVLGVDGRITVLEVNPRLTSAYVGLSARLNRNLAAEILADFLEAACHA</sequence>
<dbReference type="AlphaFoldDB" id="A0A809RC05"/>
<dbReference type="PANTHER" id="PTHR23132">
    <property type="entry name" value="D-ALANINE--D-ALANINE LIGASE"/>
    <property type="match status" value="1"/>
</dbReference>
<dbReference type="InterPro" id="IPR024710">
    <property type="entry name" value="MfnD"/>
</dbReference>
<dbReference type="Proteomes" id="UP000662914">
    <property type="component" value="Chromosome"/>
</dbReference>
<dbReference type="Pfam" id="PF02655">
    <property type="entry name" value="ATP-grasp_3"/>
    <property type="match status" value="1"/>
</dbReference>
<organism evidence="3 4">
    <name type="scientific">Candidatus Desulfobacillus denitrificans</name>
    <dbReference type="NCBI Taxonomy" id="2608985"/>
    <lineage>
        <taxon>Bacteria</taxon>
        <taxon>Pseudomonadati</taxon>
        <taxon>Pseudomonadota</taxon>
        <taxon>Betaproteobacteria</taxon>
        <taxon>Candidatus Desulfobacillus</taxon>
    </lineage>
</organism>
<dbReference type="Pfam" id="PF18301">
    <property type="entry name" value="preATP-grasp_3"/>
    <property type="match status" value="1"/>
</dbReference>
<evidence type="ECO:0000256" key="1">
    <source>
        <dbReference type="PROSITE-ProRule" id="PRU00409"/>
    </source>
</evidence>
<dbReference type="Gene3D" id="3.40.50.11770">
    <property type="match status" value="1"/>
</dbReference>
<dbReference type="GO" id="GO:0008716">
    <property type="term" value="F:D-alanine-D-alanine ligase activity"/>
    <property type="evidence" value="ECO:0007669"/>
    <property type="project" value="TreeGrafter"/>
</dbReference>
<dbReference type="PROSITE" id="PS50975">
    <property type="entry name" value="ATP_GRASP"/>
    <property type="match status" value="1"/>
</dbReference>
<dbReference type="GO" id="GO:0005524">
    <property type="term" value="F:ATP binding"/>
    <property type="evidence" value="ECO:0007669"/>
    <property type="project" value="UniProtKB-UniRule"/>
</dbReference>
<evidence type="ECO:0000313" key="3">
    <source>
        <dbReference type="EMBL" id="BBO21875.1"/>
    </source>
</evidence>
<dbReference type="PIRSF" id="PIRSF016766">
    <property type="entry name" value="UCP016766_ATPgrasp"/>
    <property type="match status" value="1"/>
</dbReference>
<dbReference type="InterPro" id="IPR003806">
    <property type="entry name" value="ATP-grasp_PylC-type"/>
</dbReference>
<dbReference type="Gene3D" id="3.30.470.20">
    <property type="entry name" value="ATP-grasp fold, B domain"/>
    <property type="match status" value="1"/>
</dbReference>
<dbReference type="InterPro" id="IPR011761">
    <property type="entry name" value="ATP-grasp"/>
</dbReference>
<dbReference type="KEGG" id="ddz:DSYM_25740"/>
<evidence type="ECO:0000259" key="2">
    <source>
        <dbReference type="PROSITE" id="PS50975"/>
    </source>
</evidence>
<gene>
    <name evidence="3" type="ORF">DSYM_25740</name>
</gene>
<protein>
    <submittedName>
        <fullName evidence="3">ATP-grasp domain-containing protein</fullName>
    </submittedName>
</protein>
<keyword evidence="1" id="KW-0547">Nucleotide-binding</keyword>